<evidence type="ECO:0000313" key="3">
    <source>
        <dbReference type="Proteomes" id="UP001304125"/>
    </source>
</evidence>
<dbReference type="InterPro" id="IPR013653">
    <property type="entry name" value="GCN5-like_dom"/>
</dbReference>
<gene>
    <name evidence="2" type="ORF">RN606_12785</name>
</gene>
<dbReference type="Proteomes" id="UP001304125">
    <property type="component" value="Chromosome"/>
</dbReference>
<dbReference type="CDD" id="cd04301">
    <property type="entry name" value="NAT_SF"/>
    <property type="match status" value="1"/>
</dbReference>
<dbReference type="EC" id="2.3.1.-" evidence="2"/>
<name>A0AA96JD18_9MICO</name>
<dbReference type="GO" id="GO:0016747">
    <property type="term" value="F:acyltransferase activity, transferring groups other than amino-acyl groups"/>
    <property type="evidence" value="ECO:0007669"/>
    <property type="project" value="InterPro"/>
</dbReference>
<evidence type="ECO:0000313" key="2">
    <source>
        <dbReference type="EMBL" id="WNM24224.1"/>
    </source>
</evidence>
<feature type="domain" description="N-acetyltransferase" evidence="1">
    <location>
        <begin position="97"/>
        <end position="226"/>
    </location>
</feature>
<organism evidence="2 3">
    <name type="scientific">Demequina capsici</name>
    <dbReference type="NCBI Taxonomy" id="3075620"/>
    <lineage>
        <taxon>Bacteria</taxon>
        <taxon>Bacillati</taxon>
        <taxon>Actinomycetota</taxon>
        <taxon>Actinomycetes</taxon>
        <taxon>Micrococcales</taxon>
        <taxon>Demequinaceae</taxon>
        <taxon>Demequina</taxon>
    </lineage>
</organism>
<reference evidence="2 3" key="1">
    <citation type="submission" date="2023-09" db="EMBL/GenBank/DDBJ databases">
        <title>Demequina sp. a novel bacteria isolated from Capsicum annuum.</title>
        <authorList>
            <person name="Humaira Z."/>
            <person name="Lee J."/>
            <person name="Cho D."/>
        </authorList>
    </citation>
    <scope>NUCLEOTIDE SEQUENCE [LARGE SCALE GENOMIC DNA]</scope>
    <source>
        <strain evidence="2 3">OYTSA14</strain>
    </source>
</reference>
<proteinExistence type="predicted"/>
<dbReference type="InterPro" id="IPR016181">
    <property type="entry name" value="Acyl_CoA_acyltransferase"/>
</dbReference>
<accession>A0AA96JD18</accession>
<protein>
    <submittedName>
        <fullName evidence="2">GNAT family N-acetyltransferase</fullName>
        <ecNumber evidence="2">2.3.1.-</ecNumber>
    </submittedName>
</protein>
<evidence type="ECO:0000259" key="1">
    <source>
        <dbReference type="PROSITE" id="PS51186"/>
    </source>
</evidence>
<dbReference type="SUPFAM" id="SSF55729">
    <property type="entry name" value="Acyl-CoA N-acyltransferases (Nat)"/>
    <property type="match status" value="1"/>
</dbReference>
<dbReference type="AlphaFoldDB" id="A0AA96JD18"/>
<keyword evidence="2" id="KW-0012">Acyltransferase</keyword>
<dbReference type="PROSITE" id="PS51186">
    <property type="entry name" value="GNAT"/>
    <property type="match status" value="1"/>
</dbReference>
<dbReference type="EMBL" id="CP134879">
    <property type="protein sequence ID" value="WNM24224.1"/>
    <property type="molecule type" value="Genomic_DNA"/>
</dbReference>
<dbReference type="Pfam" id="PF08445">
    <property type="entry name" value="FR47"/>
    <property type="match status" value="1"/>
</dbReference>
<dbReference type="Gene3D" id="3.40.630.30">
    <property type="match status" value="1"/>
</dbReference>
<keyword evidence="2" id="KW-0808">Transferase</keyword>
<keyword evidence="3" id="KW-1185">Reference proteome</keyword>
<dbReference type="InterPro" id="IPR000182">
    <property type="entry name" value="GNAT_dom"/>
</dbReference>
<sequence length="226" mass="24480">MSLSELDHPAWHALSGAHRPLAIRHGAAARYRPSIGAFAALPPGAGSRDWADLATIAGADEVVFLGLPHEVPDGWDELARFEAVQMIAPLGFGRPHDDVVRLTADDSAEMLELATATRPGPFFAESHLFGAYYGVRDGGRLVAMAGERLTTDAWTEISAVCTRDDHRGRGLATRLIETVADGIREAGRRPFLHTGIGNVTAQRLYAHLGFERRTTANAVQRVRVAR</sequence>
<dbReference type="RefSeq" id="WP_313497747.1">
    <property type="nucleotide sequence ID" value="NZ_CP134879.1"/>
</dbReference>